<evidence type="ECO:0000313" key="3">
    <source>
        <dbReference type="Proteomes" id="UP000252519"/>
    </source>
</evidence>
<name>A0A368H8F0_ANCCA</name>
<dbReference type="OrthoDB" id="5840813at2759"/>
<feature type="coiled-coil region" evidence="1">
    <location>
        <begin position="154"/>
        <end position="195"/>
    </location>
</feature>
<dbReference type="AlphaFoldDB" id="A0A368H8F0"/>
<gene>
    <name evidence="2" type="ORF">ANCCAN_00857</name>
</gene>
<evidence type="ECO:0000256" key="1">
    <source>
        <dbReference type="SAM" id="Coils"/>
    </source>
</evidence>
<evidence type="ECO:0000313" key="2">
    <source>
        <dbReference type="EMBL" id="RCN52862.1"/>
    </source>
</evidence>
<dbReference type="EMBL" id="JOJR01000004">
    <property type="protein sequence ID" value="RCN52862.1"/>
    <property type="molecule type" value="Genomic_DNA"/>
</dbReference>
<dbReference type="Proteomes" id="UP000252519">
    <property type="component" value="Unassembled WGS sequence"/>
</dbReference>
<keyword evidence="1" id="KW-0175">Coiled coil</keyword>
<sequence length="223" mass="25581">MKRKLLQQMAKHLSETVGGKRTAKQVDQKIRDEIRQVKKYFRYERNYVLGTAAYSKKIRLSACQQFIVHNLRGKLRLSGFSNNPESRPTKAFPNDFGTDCTSGSPSTEYYASPMLSADASSSAERNSLSLEAYLCGLGDHHRAEAHDINRTEFLNELQREAFQAEIECSRARAQAASEERRYWEERRNLQALERRLLQQSGTDGELSRGRYDAACTERRDVAY</sequence>
<comment type="caution">
    <text evidence="2">The sequence shown here is derived from an EMBL/GenBank/DDBJ whole genome shotgun (WGS) entry which is preliminary data.</text>
</comment>
<organism evidence="2 3">
    <name type="scientific">Ancylostoma caninum</name>
    <name type="common">Dog hookworm</name>
    <dbReference type="NCBI Taxonomy" id="29170"/>
    <lineage>
        <taxon>Eukaryota</taxon>
        <taxon>Metazoa</taxon>
        <taxon>Ecdysozoa</taxon>
        <taxon>Nematoda</taxon>
        <taxon>Chromadorea</taxon>
        <taxon>Rhabditida</taxon>
        <taxon>Rhabditina</taxon>
        <taxon>Rhabditomorpha</taxon>
        <taxon>Strongyloidea</taxon>
        <taxon>Ancylostomatidae</taxon>
        <taxon>Ancylostomatinae</taxon>
        <taxon>Ancylostoma</taxon>
    </lineage>
</organism>
<keyword evidence="3" id="KW-1185">Reference proteome</keyword>
<proteinExistence type="predicted"/>
<reference evidence="2 3" key="1">
    <citation type="submission" date="2014-10" db="EMBL/GenBank/DDBJ databases">
        <title>Draft genome of the hookworm Ancylostoma caninum.</title>
        <authorList>
            <person name="Mitreva M."/>
        </authorList>
    </citation>
    <scope>NUCLEOTIDE SEQUENCE [LARGE SCALE GENOMIC DNA]</scope>
    <source>
        <strain evidence="2 3">Baltimore</strain>
    </source>
</reference>
<protein>
    <submittedName>
        <fullName evidence="2">Uncharacterized protein</fullName>
    </submittedName>
</protein>
<accession>A0A368H8F0</accession>